<evidence type="ECO:0000256" key="1">
    <source>
        <dbReference type="SAM" id="SignalP"/>
    </source>
</evidence>
<reference evidence="2 3" key="1">
    <citation type="submission" date="2020-11" db="EMBL/GenBank/DDBJ databases">
        <authorList>
            <person name="Wallbank WR R."/>
            <person name="Pardo Diaz C."/>
            <person name="Kozak K."/>
            <person name="Martin S."/>
            <person name="Jiggins C."/>
            <person name="Moest M."/>
            <person name="Warren A I."/>
            <person name="Generalovic N T."/>
            <person name="Byers J.R.P. K."/>
            <person name="Montejo-Kovacevich G."/>
            <person name="Yen C E."/>
        </authorList>
    </citation>
    <scope>NUCLEOTIDE SEQUENCE [LARGE SCALE GENOMIC DNA]</scope>
</reference>
<dbReference type="Proteomes" id="UP000594454">
    <property type="component" value="Chromosome 4"/>
</dbReference>
<dbReference type="InParanoid" id="A0A7R8UYR5"/>
<gene>
    <name evidence="2" type="ORF">HERILL_LOCUS11634</name>
</gene>
<proteinExistence type="predicted"/>
<keyword evidence="1" id="KW-0732">Signal</keyword>
<protein>
    <submittedName>
        <fullName evidence="2">Uncharacterized protein</fullName>
    </submittedName>
</protein>
<dbReference type="EMBL" id="LR899012">
    <property type="protein sequence ID" value="CAD7089054.1"/>
    <property type="molecule type" value="Genomic_DNA"/>
</dbReference>
<feature type="signal peptide" evidence="1">
    <location>
        <begin position="1"/>
        <end position="19"/>
    </location>
</feature>
<name>A0A7R8UYR5_HERIL</name>
<dbReference type="AlphaFoldDB" id="A0A7R8UYR5"/>
<evidence type="ECO:0000313" key="2">
    <source>
        <dbReference type="EMBL" id="CAD7089054.1"/>
    </source>
</evidence>
<sequence>MVGRIIYLVMFLMPWNCHRQQCRDDGEVICAKSGEEYKLFTGSCALLAHYCETKEVYVPIPYEQCPPEAFNAPYLCPREDDYICATADDKIYQVFKNHCAYLNFLKTSRKLYWIVNLEHCIGLPDMPSSVCSSIHTIPKRICAFNGIKYQLFHSISALNQKKCRKDGNWRRTSIIYC</sequence>
<feature type="chain" id="PRO_5031429511" evidence="1">
    <location>
        <begin position="20"/>
        <end position="177"/>
    </location>
</feature>
<accession>A0A7R8UYR5</accession>
<organism evidence="2 3">
    <name type="scientific">Hermetia illucens</name>
    <name type="common">Black soldier fly</name>
    <dbReference type="NCBI Taxonomy" id="343691"/>
    <lineage>
        <taxon>Eukaryota</taxon>
        <taxon>Metazoa</taxon>
        <taxon>Ecdysozoa</taxon>
        <taxon>Arthropoda</taxon>
        <taxon>Hexapoda</taxon>
        <taxon>Insecta</taxon>
        <taxon>Pterygota</taxon>
        <taxon>Neoptera</taxon>
        <taxon>Endopterygota</taxon>
        <taxon>Diptera</taxon>
        <taxon>Brachycera</taxon>
        <taxon>Stratiomyomorpha</taxon>
        <taxon>Stratiomyidae</taxon>
        <taxon>Hermetiinae</taxon>
        <taxon>Hermetia</taxon>
    </lineage>
</organism>
<dbReference type="FunCoup" id="A0A7R8UYR5">
    <property type="interactions" value="75"/>
</dbReference>
<evidence type="ECO:0000313" key="3">
    <source>
        <dbReference type="Proteomes" id="UP000594454"/>
    </source>
</evidence>
<keyword evidence="3" id="KW-1185">Reference proteome</keyword>